<evidence type="ECO:0000313" key="5">
    <source>
        <dbReference type="Proteomes" id="UP001630303"/>
    </source>
</evidence>
<gene>
    <name evidence="4" type="ORF">P5G46_10905</name>
</gene>
<dbReference type="Gene3D" id="3.40.640.10">
    <property type="entry name" value="Type I PLP-dependent aspartate aminotransferase-like (Major domain)"/>
    <property type="match status" value="1"/>
</dbReference>
<dbReference type="Proteomes" id="UP001630303">
    <property type="component" value="Unassembled WGS sequence"/>
</dbReference>
<dbReference type="Pfam" id="PF00202">
    <property type="entry name" value="Aminotran_3"/>
    <property type="match status" value="1"/>
</dbReference>
<protein>
    <submittedName>
        <fullName evidence="4">Aminotransferase class III-fold pyridoxal phosphate-dependent enzyme</fullName>
    </submittedName>
</protein>
<dbReference type="PANTHER" id="PTHR43094:SF1">
    <property type="entry name" value="AMINOTRANSFERASE CLASS-III"/>
    <property type="match status" value="1"/>
</dbReference>
<comment type="caution">
    <text evidence="4">The sequence shown here is derived from an EMBL/GenBank/DDBJ whole genome shotgun (WGS) entry which is preliminary data.</text>
</comment>
<dbReference type="EMBL" id="JAROCE010000003">
    <property type="protein sequence ID" value="MFM2721011.1"/>
    <property type="molecule type" value="Genomic_DNA"/>
</dbReference>
<dbReference type="NCBIfam" id="NF041821">
    <property type="entry name" value="daptide_amino"/>
    <property type="match status" value="1"/>
</dbReference>
<dbReference type="InterPro" id="IPR015424">
    <property type="entry name" value="PyrdxlP-dep_Trfase"/>
</dbReference>
<keyword evidence="4" id="KW-0032">Aminotransferase</keyword>
<dbReference type="GO" id="GO:0008483">
    <property type="term" value="F:transaminase activity"/>
    <property type="evidence" value="ECO:0007669"/>
    <property type="project" value="UniProtKB-KW"/>
</dbReference>
<dbReference type="Gene3D" id="3.90.1150.10">
    <property type="entry name" value="Aspartate Aminotransferase, domain 1"/>
    <property type="match status" value="1"/>
</dbReference>
<evidence type="ECO:0000256" key="1">
    <source>
        <dbReference type="ARBA" id="ARBA00008954"/>
    </source>
</evidence>
<proteinExistence type="inferred from homology"/>
<name>A0ABW9GGY4_9MICO</name>
<evidence type="ECO:0000256" key="3">
    <source>
        <dbReference type="RuleBase" id="RU003560"/>
    </source>
</evidence>
<keyword evidence="4" id="KW-0808">Transferase</keyword>
<keyword evidence="5" id="KW-1185">Reference proteome</keyword>
<comment type="similarity">
    <text evidence="1 3">Belongs to the class-III pyridoxal-phosphate-dependent aminotransferase family.</text>
</comment>
<evidence type="ECO:0000256" key="2">
    <source>
        <dbReference type="ARBA" id="ARBA00022898"/>
    </source>
</evidence>
<dbReference type="PROSITE" id="PS00600">
    <property type="entry name" value="AA_TRANSFER_CLASS_3"/>
    <property type="match status" value="1"/>
</dbReference>
<reference evidence="4 5" key="1">
    <citation type="submission" date="2023-03" db="EMBL/GenBank/DDBJ databases">
        <title>MT1 and MT2 Draft Genomes of Novel Species.</title>
        <authorList>
            <person name="Venkateswaran K."/>
        </authorList>
    </citation>
    <scope>NUCLEOTIDE SEQUENCE [LARGE SCALE GENOMIC DNA]</scope>
    <source>
        <strain evidence="4 5">IF8SW-P5</strain>
    </source>
</reference>
<dbReference type="InterPro" id="IPR049704">
    <property type="entry name" value="Aminotrans_3_PPA_site"/>
</dbReference>
<dbReference type="RefSeq" id="WP_375094772.1">
    <property type="nucleotide sequence ID" value="NZ_JAROCE010000003.1"/>
</dbReference>
<dbReference type="PANTHER" id="PTHR43094">
    <property type="entry name" value="AMINOTRANSFERASE"/>
    <property type="match status" value="1"/>
</dbReference>
<dbReference type="InterPro" id="IPR005814">
    <property type="entry name" value="Aminotrans_3"/>
</dbReference>
<dbReference type="InterPro" id="IPR015422">
    <property type="entry name" value="PyrdxlP-dep_Trfase_small"/>
</dbReference>
<keyword evidence="2 3" id="KW-0663">Pyridoxal phosphate</keyword>
<dbReference type="InterPro" id="IPR015421">
    <property type="entry name" value="PyrdxlP-dep_Trfase_major"/>
</dbReference>
<organism evidence="4 5">
    <name type="scientific">Microbacterium mcarthurae</name>
    <dbReference type="NCBI Taxonomy" id="3035918"/>
    <lineage>
        <taxon>Bacteria</taxon>
        <taxon>Bacillati</taxon>
        <taxon>Actinomycetota</taxon>
        <taxon>Actinomycetes</taxon>
        <taxon>Micrococcales</taxon>
        <taxon>Microbacteriaceae</taxon>
        <taxon>Microbacterium</taxon>
    </lineage>
</organism>
<sequence>MSTALSAATTAMQAAVTASGLDRDTSALWPALLPPSAHGDDEICIASAHGVRVHFTDGSDAVCGTSGLWNVPLGYGDEEIAVAITEANVRASYAGVFRFENVDARRAAADLTDLTGGRFEKVIFTTSGGSANDAVLKIARQYWALEGHPQRKTVLGLAESFHGLTYGAFSVTGEDLGQTMYGADRRLVRHVPVNDREALLAVAQQTGRSLAAIVIEPVLGTGTVPLDDAYLAAIAAVVRQTGALLVVDEVATGFGRTGPMFASEDWPIVPDILVSSKGLTNGTSATAAVLVGARVADAFADADAVLSHAETQAGSAAGCAAVSATIRRFRELDALARGRAVADMLSDGLQSWMRDDARVVRRRGRGCFQSVSILDDSGAPIDSRTVARLVTATRRAGALVHPGPGGVQFVPPLVSTADDIDTLFAAVRRGLHAVRSS</sequence>
<accession>A0ABW9GGY4</accession>
<evidence type="ECO:0000313" key="4">
    <source>
        <dbReference type="EMBL" id="MFM2721011.1"/>
    </source>
</evidence>
<dbReference type="InterPro" id="IPR049691">
    <property type="entry name" value="Daptide_aminotransferase"/>
</dbReference>
<dbReference type="SUPFAM" id="SSF53383">
    <property type="entry name" value="PLP-dependent transferases"/>
    <property type="match status" value="1"/>
</dbReference>